<gene>
    <name evidence="1" type="ORF">BV22DRAFT_1134452</name>
</gene>
<proteinExistence type="predicted"/>
<dbReference type="Proteomes" id="UP000790709">
    <property type="component" value="Unassembled WGS sequence"/>
</dbReference>
<comment type="caution">
    <text evidence="1">The sequence shown here is derived from an EMBL/GenBank/DDBJ whole genome shotgun (WGS) entry which is preliminary data.</text>
</comment>
<accession>A0ACB8B048</accession>
<sequence length="66" mass="7179">MFTVAPSAPILHTFVLWTLDNEGGLAKRLSVRQQNLDNGNRFITQKNPRVAGGFIIPESVGVEAAD</sequence>
<organism evidence="1 2">
    <name type="scientific">Leucogyrophana mollusca</name>
    <dbReference type="NCBI Taxonomy" id="85980"/>
    <lineage>
        <taxon>Eukaryota</taxon>
        <taxon>Fungi</taxon>
        <taxon>Dikarya</taxon>
        <taxon>Basidiomycota</taxon>
        <taxon>Agaricomycotina</taxon>
        <taxon>Agaricomycetes</taxon>
        <taxon>Agaricomycetidae</taxon>
        <taxon>Boletales</taxon>
        <taxon>Boletales incertae sedis</taxon>
        <taxon>Leucogyrophana</taxon>
    </lineage>
</organism>
<evidence type="ECO:0000313" key="1">
    <source>
        <dbReference type="EMBL" id="KAH7918616.1"/>
    </source>
</evidence>
<keyword evidence="2" id="KW-1185">Reference proteome</keyword>
<reference evidence="1" key="1">
    <citation type="journal article" date="2021" name="New Phytol.">
        <title>Evolutionary innovations through gain and loss of genes in the ectomycorrhizal Boletales.</title>
        <authorList>
            <person name="Wu G."/>
            <person name="Miyauchi S."/>
            <person name="Morin E."/>
            <person name="Kuo A."/>
            <person name="Drula E."/>
            <person name="Varga T."/>
            <person name="Kohler A."/>
            <person name="Feng B."/>
            <person name="Cao Y."/>
            <person name="Lipzen A."/>
            <person name="Daum C."/>
            <person name="Hundley H."/>
            <person name="Pangilinan J."/>
            <person name="Johnson J."/>
            <person name="Barry K."/>
            <person name="LaButti K."/>
            <person name="Ng V."/>
            <person name="Ahrendt S."/>
            <person name="Min B."/>
            <person name="Choi I.G."/>
            <person name="Park H."/>
            <person name="Plett J.M."/>
            <person name="Magnuson J."/>
            <person name="Spatafora J.W."/>
            <person name="Nagy L.G."/>
            <person name="Henrissat B."/>
            <person name="Grigoriev I.V."/>
            <person name="Yang Z.L."/>
            <person name="Xu J."/>
            <person name="Martin F.M."/>
        </authorList>
    </citation>
    <scope>NUCLEOTIDE SEQUENCE</scope>
    <source>
        <strain evidence="1">KUC20120723A-06</strain>
    </source>
</reference>
<evidence type="ECO:0000313" key="2">
    <source>
        <dbReference type="Proteomes" id="UP000790709"/>
    </source>
</evidence>
<dbReference type="EMBL" id="MU266758">
    <property type="protein sequence ID" value="KAH7918616.1"/>
    <property type="molecule type" value="Genomic_DNA"/>
</dbReference>
<name>A0ACB8B048_9AGAM</name>
<protein>
    <submittedName>
        <fullName evidence="1">Uncharacterized protein</fullName>
    </submittedName>
</protein>